<dbReference type="PANTHER" id="PTHR19924">
    <property type="entry name" value="UTP15 U3 SMALL NUCLEOLAR RNA-ASSOCIATED PROTEIN 15 FAMILY MEMBER"/>
    <property type="match status" value="1"/>
</dbReference>
<dbReference type="InterPro" id="IPR001680">
    <property type="entry name" value="WD40_rpt"/>
</dbReference>
<evidence type="ECO:0000256" key="4">
    <source>
        <dbReference type="ARBA" id="ARBA00022737"/>
    </source>
</evidence>
<evidence type="ECO:0000256" key="5">
    <source>
        <dbReference type="ARBA" id="ARBA00023242"/>
    </source>
</evidence>
<dbReference type="GO" id="GO:0006364">
    <property type="term" value="P:rRNA processing"/>
    <property type="evidence" value="ECO:0007669"/>
    <property type="project" value="UniProtKB-KW"/>
</dbReference>
<evidence type="ECO:0000256" key="1">
    <source>
        <dbReference type="ARBA" id="ARBA00004604"/>
    </source>
</evidence>
<dbReference type="EMBL" id="JAFCMP010000052">
    <property type="protein sequence ID" value="KAG5189347.1"/>
    <property type="molecule type" value="Genomic_DNA"/>
</dbReference>
<dbReference type="CDD" id="cd00200">
    <property type="entry name" value="WD40"/>
    <property type="match status" value="1"/>
</dbReference>
<dbReference type="PROSITE" id="PS50082">
    <property type="entry name" value="WD_REPEATS_2"/>
    <property type="match status" value="2"/>
</dbReference>
<dbReference type="Proteomes" id="UP000664859">
    <property type="component" value="Unassembled WGS sequence"/>
</dbReference>
<name>A0A835Z7W5_9STRA</name>
<dbReference type="GO" id="GO:0005730">
    <property type="term" value="C:nucleolus"/>
    <property type="evidence" value="ECO:0007669"/>
    <property type="project" value="UniProtKB-SubCell"/>
</dbReference>
<evidence type="ECO:0000313" key="9">
    <source>
        <dbReference type="Proteomes" id="UP000664859"/>
    </source>
</evidence>
<dbReference type="PROSITE" id="PS50294">
    <property type="entry name" value="WD_REPEATS_REGION"/>
    <property type="match status" value="2"/>
</dbReference>
<dbReference type="PANTHER" id="PTHR19924:SF26">
    <property type="entry name" value="U3 SMALL NUCLEOLAR RNA-ASSOCIATED PROTEIN 15 HOMOLOG"/>
    <property type="match status" value="1"/>
</dbReference>
<evidence type="ECO:0000256" key="3">
    <source>
        <dbReference type="ARBA" id="ARBA00022574"/>
    </source>
</evidence>
<comment type="caution">
    <text evidence="8">The sequence shown here is derived from an EMBL/GenBank/DDBJ whole genome shotgun (WGS) entry which is preliminary data.</text>
</comment>
<dbReference type="InterPro" id="IPR015943">
    <property type="entry name" value="WD40/YVTN_repeat-like_dom_sf"/>
</dbReference>
<accession>A0A835Z7W5</accession>
<dbReference type="SUPFAM" id="SSF50978">
    <property type="entry name" value="WD40 repeat-like"/>
    <property type="match status" value="1"/>
</dbReference>
<evidence type="ECO:0000256" key="2">
    <source>
        <dbReference type="ARBA" id="ARBA00022552"/>
    </source>
</evidence>
<reference evidence="8" key="1">
    <citation type="submission" date="2021-02" db="EMBL/GenBank/DDBJ databases">
        <title>First Annotated Genome of the Yellow-green Alga Tribonema minus.</title>
        <authorList>
            <person name="Mahan K.M."/>
        </authorList>
    </citation>
    <scope>NUCLEOTIDE SEQUENCE</scope>
    <source>
        <strain evidence="8">UTEX B ZZ1240</strain>
    </source>
</reference>
<evidence type="ECO:0000313" key="8">
    <source>
        <dbReference type="EMBL" id="KAG5189347.1"/>
    </source>
</evidence>
<dbReference type="PROSITE" id="PS00678">
    <property type="entry name" value="WD_REPEATS_1"/>
    <property type="match status" value="1"/>
</dbReference>
<keyword evidence="2" id="KW-0698">rRNA processing</keyword>
<dbReference type="InterPro" id="IPR036322">
    <property type="entry name" value="WD40_repeat_dom_sf"/>
</dbReference>
<feature type="repeat" description="WD" evidence="6">
    <location>
        <begin position="119"/>
        <end position="160"/>
    </location>
</feature>
<dbReference type="SMART" id="SM00320">
    <property type="entry name" value="WD40"/>
    <property type="match status" value="6"/>
</dbReference>
<dbReference type="Gene3D" id="2.130.10.10">
    <property type="entry name" value="YVTN repeat-like/Quinoprotein amine dehydrogenase"/>
    <property type="match status" value="3"/>
</dbReference>
<keyword evidence="3 6" id="KW-0853">WD repeat</keyword>
<dbReference type="InterPro" id="IPR018983">
    <property type="entry name" value="U3_snoRNA-assocProt_15_C"/>
</dbReference>
<feature type="domain" description="U3 small nucleolar RNA-associated protein 15 C-terminal" evidence="7">
    <location>
        <begin position="356"/>
        <end position="493"/>
    </location>
</feature>
<feature type="repeat" description="WD" evidence="6">
    <location>
        <begin position="161"/>
        <end position="203"/>
    </location>
</feature>
<evidence type="ECO:0000259" key="7">
    <source>
        <dbReference type="Pfam" id="PF09384"/>
    </source>
</evidence>
<organism evidence="8 9">
    <name type="scientific">Tribonema minus</name>
    <dbReference type="NCBI Taxonomy" id="303371"/>
    <lineage>
        <taxon>Eukaryota</taxon>
        <taxon>Sar</taxon>
        <taxon>Stramenopiles</taxon>
        <taxon>Ochrophyta</taxon>
        <taxon>PX clade</taxon>
        <taxon>Xanthophyceae</taxon>
        <taxon>Tribonematales</taxon>
        <taxon>Tribonemataceae</taxon>
        <taxon>Tribonema</taxon>
    </lineage>
</organism>
<keyword evidence="9" id="KW-1185">Reference proteome</keyword>
<sequence>MGTEFKRLALKQFPQIQEKDTPEAKYWRKFSGPVVETHDAHCTSLHYSPAAPYDLAVSCGSHVSIRSGATGAKLRAISRFQGVAYSGVFRGDGRLIAGGDAKGSVIVADATSKAMLRTFAGHAAAVRAVRWSADGLRLASASDDKSVRLWDLPTGAHVGMREGHTDYVRAMDASAASADAWVTGGYDGTVRLWDARAAGAVRVMEHGAPVEAVLCLPGGSLVASAGGNVLKIWDAMGGGKLVHECSHHQKTITCLALNGSRTRLLTGGLDGLVKICSLSTYQVMHGLRFQAPLLSLALSADGVQMAAGTADCALTQRRRPAPSAAAVRRAERPLYAPQRGTPAYLKRGSRNAVPGLDDTLVEQKRHKPLQPYDQSLRKFRYQEALDLALATRSPIVVASVLEELIQRRGLNIALAGRDEVTLEPILAFLARYIASPRYAPLLIDVTHAVADAYASALGESEGVDELFARLQRQIHCEVDFQKDMHALLGSMDAVIAAASLGAGGGDSRSAVAPMPVP</sequence>
<dbReference type="Pfam" id="PF00400">
    <property type="entry name" value="WD40"/>
    <property type="match status" value="4"/>
</dbReference>
<gene>
    <name evidence="8" type="ORF">JKP88DRAFT_271619</name>
</gene>
<dbReference type="PRINTS" id="PR00320">
    <property type="entry name" value="GPROTEINBRPT"/>
</dbReference>
<protein>
    <submittedName>
        <fullName evidence="8">WD40-repeat-containing domain protein</fullName>
    </submittedName>
</protein>
<comment type="subcellular location">
    <subcellularLocation>
        <location evidence="1">Nucleus</location>
        <location evidence="1">Nucleolus</location>
    </subcellularLocation>
</comment>
<dbReference type="InterPro" id="IPR020472">
    <property type="entry name" value="WD40_PAC1"/>
</dbReference>
<dbReference type="Pfam" id="PF09384">
    <property type="entry name" value="UTP15_C"/>
    <property type="match status" value="1"/>
</dbReference>
<dbReference type="OrthoDB" id="431715at2759"/>
<proteinExistence type="predicted"/>
<keyword evidence="5" id="KW-0539">Nucleus</keyword>
<evidence type="ECO:0000256" key="6">
    <source>
        <dbReference type="PROSITE-ProRule" id="PRU00221"/>
    </source>
</evidence>
<dbReference type="GO" id="GO:0045943">
    <property type="term" value="P:positive regulation of transcription by RNA polymerase I"/>
    <property type="evidence" value="ECO:0007669"/>
    <property type="project" value="TreeGrafter"/>
</dbReference>
<keyword evidence="4" id="KW-0677">Repeat</keyword>
<dbReference type="InterPro" id="IPR019775">
    <property type="entry name" value="WD40_repeat_CS"/>
</dbReference>
<dbReference type="AlphaFoldDB" id="A0A835Z7W5"/>